<name>A0A8H8QZ40_9HELO</name>
<evidence type="ECO:0000256" key="1">
    <source>
        <dbReference type="SAM" id="Phobius"/>
    </source>
</evidence>
<dbReference type="PANTHER" id="PTHR24305:SF190">
    <property type="entry name" value="P450, PUTATIVE (EUROFUNG)-RELATED"/>
    <property type="match status" value="1"/>
</dbReference>
<protein>
    <submittedName>
        <fullName evidence="2">Cytochrome P450 monooxygenase</fullName>
    </submittedName>
</protein>
<organism evidence="2 3">
    <name type="scientific">Lachnellula hyalina</name>
    <dbReference type="NCBI Taxonomy" id="1316788"/>
    <lineage>
        <taxon>Eukaryota</taxon>
        <taxon>Fungi</taxon>
        <taxon>Dikarya</taxon>
        <taxon>Ascomycota</taxon>
        <taxon>Pezizomycotina</taxon>
        <taxon>Leotiomycetes</taxon>
        <taxon>Helotiales</taxon>
        <taxon>Lachnaceae</taxon>
        <taxon>Lachnellula</taxon>
    </lineage>
</organism>
<gene>
    <name evidence="2" type="primary">gsfF_0</name>
    <name evidence="2" type="ORF">LHYA1_G007337</name>
</gene>
<keyword evidence="1" id="KW-1133">Transmembrane helix</keyword>
<dbReference type="GO" id="GO:0004497">
    <property type="term" value="F:monooxygenase activity"/>
    <property type="evidence" value="ECO:0007669"/>
    <property type="project" value="UniProtKB-KW"/>
</dbReference>
<keyword evidence="1" id="KW-0472">Membrane</keyword>
<sequence length="139" mass="15758">MTYIAQWTSISAIAKPPQLMLIILFPLLLLLGRLVVKAWWTPLRHVPGPFWAKFSRLWKLFEISRASFEKTNIILHKRYGPIVRIADNEFSIDDPEAAKVIYGHGSQFVKASLQPRPDIRLGLSIIPGRLTPAVTVVLC</sequence>
<evidence type="ECO:0000313" key="3">
    <source>
        <dbReference type="Proteomes" id="UP000431533"/>
    </source>
</evidence>
<dbReference type="GO" id="GO:0016705">
    <property type="term" value="F:oxidoreductase activity, acting on paired donors, with incorporation or reduction of molecular oxygen"/>
    <property type="evidence" value="ECO:0007669"/>
    <property type="project" value="InterPro"/>
</dbReference>
<keyword evidence="3" id="KW-1185">Reference proteome</keyword>
<comment type="caution">
    <text evidence="2">The sequence shown here is derived from an EMBL/GenBank/DDBJ whole genome shotgun (WGS) entry which is preliminary data.</text>
</comment>
<dbReference type="InterPro" id="IPR050121">
    <property type="entry name" value="Cytochrome_P450_monoxygenase"/>
</dbReference>
<dbReference type="InterPro" id="IPR036396">
    <property type="entry name" value="Cyt_P450_sf"/>
</dbReference>
<dbReference type="GeneID" id="41987535"/>
<dbReference type="OrthoDB" id="3945418at2759"/>
<keyword evidence="2" id="KW-0560">Oxidoreductase</keyword>
<proteinExistence type="predicted"/>
<reference evidence="2 3" key="1">
    <citation type="submission" date="2018-05" db="EMBL/GenBank/DDBJ databases">
        <title>Genome sequencing and assembly of the regulated plant pathogen Lachnellula willkommii and related sister species for the development of diagnostic species identification markers.</title>
        <authorList>
            <person name="Giroux E."/>
            <person name="Bilodeau G."/>
        </authorList>
    </citation>
    <scope>NUCLEOTIDE SEQUENCE [LARGE SCALE GENOMIC DNA]</scope>
    <source>
        <strain evidence="2 3">CBS 185.66</strain>
    </source>
</reference>
<dbReference type="Proteomes" id="UP000431533">
    <property type="component" value="Unassembled WGS sequence"/>
</dbReference>
<keyword evidence="1" id="KW-0812">Transmembrane</keyword>
<evidence type="ECO:0000313" key="2">
    <source>
        <dbReference type="EMBL" id="TVY24420.1"/>
    </source>
</evidence>
<keyword evidence="2" id="KW-0503">Monooxygenase</keyword>
<dbReference type="Gene3D" id="1.10.630.10">
    <property type="entry name" value="Cytochrome P450"/>
    <property type="match status" value="1"/>
</dbReference>
<dbReference type="AlphaFoldDB" id="A0A8H8QZ40"/>
<dbReference type="PANTHER" id="PTHR24305">
    <property type="entry name" value="CYTOCHROME P450"/>
    <property type="match status" value="1"/>
</dbReference>
<dbReference type="SUPFAM" id="SSF48264">
    <property type="entry name" value="Cytochrome P450"/>
    <property type="match status" value="1"/>
</dbReference>
<dbReference type="EMBL" id="QGMH01000131">
    <property type="protein sequence ID" value="TVY24420.1"/>
    <property type="molecule type" value="Genomic_DNA"/>
</dbReference>
<feature type="transmembrane region" description="Helical" evidence="1">
    <location>
        <begin position="19"/>
        <end position="36"/>
    </location>
</feature>
<dbReference type="GO" id="GO:0005506">
    <property type="term" value="F:iron ion binding"/>
    <property type="evidence" value="ECO:0007669"/>
    <property type="project" value="InterPro"/>
</dbReference>
<dbReference type="RefSeq" id="XP_031003208.1">
    <property type="nucleotide sequence ID" value="XM_031152266.1"/>
</dbReference>
<dbReference type="GO" id="GO:0020037">
    <property type="term" value="F:heme binding"/>
    <property type="evidence" value="ECO:0007669"/>
    <property type="project" value="InterPro"/>
</dbReference>
<accession>A0A8H8QZ40</accession>